<name>A0A8T7M2D4_9CHLR</name>
<accession>A0A8T7M2D4</accession>
<reference evidence="2" key="2">
    <citation type="journal article" date="2024" name="Nature">
        <title>Anoxygenic phototroph of the Chloroflexota uses a type I reaction centre.</title>
        <authorList>
            <person name="Tsuji J.M."/>
            <person name="Shaw N.A."/>
            <person name="Nagashima S."/>
            <person name="Venkiteswaran J.J."/>
            <person name="Schiff S.L."/>
            <person name="Watanabe T."/>
            <person name="Fukui M."/>
            <person name="Hanada S."/>
            <person name="Tank M."/>
            <person name="Neufeld J.D."/>
        </authorList>
    </citation>
    <scope>NUCLEOTIDE SEQUENCE</scope>
    <source>
        <strain evidence="2">L227-S17</strain>
    </source>
</reference>
<evidence type="ECO:0000313" key="2">
    <source>
        <dbReference type="EMBL" id="WJW66408.1"/>
    </source>
</evidence>
<dbReference type="Proteomes" id="UP000521676">
    <property type="component" value="Unassembled WGS sequence"/>
</dbReference>
<evidence type="ECO:0000313" key="3">
    <source>
        <dbReference type="Proteomes" id="UP000521676"/>
    </source>
</evidence>
<dbReference type="RefSeq" id="WP_341468292.1">
    <property type="nucleotide sequence ID" value="NZ_CP128399.1"/>
</dbReference>
<dbReference type="AlphaFoldDB" id="A0A8T7M2D4"/>
<sequence length="89" mass="10079">MFDNEINELMTQTIIADRTFNNKRALNRFLKTLTPAQIVETQIMVDDEMFVVFFPVSATSSERHFDTNEVAGAASAKTPMVRARVEVPI</sequence>
<evidence type="ECO:0000313" key="1">
    <source>
        <dbReference type="EMBL" id="NWJ44515.1"/>
    </source>
</evidence>
<dbReference type="EMBL" id="JACATZ010000001">
    <property type="protein sequence ID" value="NWJ44515.1"/>
    <property type="molecule type" value="Genomic_DNA"/>
</dbReference>
<dbReference type="Proteomes" id="UP001431572">
    <property type="component" value="Chromosome 1"/>
</dbReference>
<reference evidence="1 3" key="1">
    <citation type="submission" date="2020-06" db="EMBL/GenBank/DDBJ databases">
        <title>Anoxygenic phototrophic Chloroflexota member uses a Type I reaction center.</title>
        <authorList>
            <person name="Tsuji J.M."/>
            <person name="Shaw N.A."/>
            <person name="Nagashima S."/>
            <person name="Venkiteswaran J."/>
            <person name="Schiff S.L."/>
            <person name="Hanada S."/>
            <person name="Tank M."/>
            <person name="Neufeld J.D."/>
        </authorList>
    </citation>
    <scope>NUCLEOTIDE SEQUENCE [LARGE SCALE GENOMIC DNA]</scope>
    <source>
        <strain evidence="1">L227-S17</strain>
    </source>
</reference>
<organism evidence="1 3">
    <name type="scientific">Candidatus Chlorohelix allophototropha</name>
    <dbReference type="NCBI Taxonomy" id="3003348"/>
    <lineage>
        <taxon>Bacteria</taxon>
        <taxon>Bacillati</taxon>
        <taxon>Chloroflexota</taxon>
        <taxon>Chloroflexia</taxon>
        <taxon>Candidatus Chloroheliales</taxon>
        <taxon>Candidatus Chloroheliaceae</taxon>
        <taxon>Candidatus Chlorohelix</taxon>
    </lineage>
</organism>
<protein>
    <submittedName>
        <fullName evidence="1">Uncharacterized protein</fullName>
    </submittedName>
</protein>
<keyword evidence="4" id="KW-1185">Reference proteome</keyword>
<evidence type="ECO:0000313" key="4">
    <source>
        <dbReference type="Proteomes" id="UP001431572"/>
    </source>
</evidence>
<proteinExistence type="predicted"/>
<gene>
    <name evidence="1" type="ORF">HXX08_01415</name>
    <name evidence="2" type="ORF">OZ401_002204</name>
</gene>
<dbReference type="EMBL" id="CP128399">
    <property type="protein sequence ID" value="WJW66408.1"/>
    <property type="molecule type" value="Genomic_DNA"/>
</dbReference>